<evidence type="ECO:0000256" key="1">
    <source>
        <dbReference type="SAM" id="MobiDB-lite"/>
    </source>
</evidence>
<evidence type="ECO:0000313" key="3">
    <source>
        <dbReference type="Proteomes" id="UP000717696"/>
    </source>
</evidence>
<dbReference type="AlphaFoldDB" id="A0A9P9IMB6"/>
<reference evidence="2" key="1">
    <citation type="journal article" date="2021" name="Nat. Commun.">
        <title>Genetic determinants of endophytism in the Arabidopsis root mycobiome.</title>
        <authorList>
            <person name="Mesny F."/>
            <person name="Miyauchi S."/>
            <person name="Thiergart T."/>
            <person name="Pickel B."/>
            <person name="Atanasova L."/>
            <person name="Karlsson M."/>
            <person name="Huettel B."/>
            <person name="Barry K.W."/>
            <person name="Haridas S."/>
            <person name="Chen C."/>
            <person name="Bauer D."/>
            <person name="Andreopoulos W."/>
            <person name="Pangilinan J."/>
            <person name="LaButti K."/>
            <person name="Riley R."/>
            <person name="Lipzen A."/>
            <person name="Clum A."/>
            <person name="Drula E."/>
            <person name="Henrissat B."/>
            <person name="Kohler A."/>
            <person name="Grigoriev I.V."/>
            <person name="Martin F.M."/>
            <person name="Hacquard S."/>
        </authorList>
    </citation>
    <scope>NUCLEOTIDE SEQUENCE</scope>
    <source>
        <strain evidence="2">MPI-CAGE-AT-0021</strain>
    </source>
</reference>
<feature type="compositionally biased region" description="Basic and acidic residues" evidence="1">
    <location>
        <begin position="1"/>
        <end position="25"/>
    </location>
</feature>
<feature type="region of interest" description="Disordered" evidence="1">
    <location>
        <begin position="618"/>
        <end position="796"/>
    </location>
</feature>
<evidence type="ECO:0000313" key="2">
    <source>
        <dbReference type="EMBL" id="KAH7127743.1"/>
    </source>
</evidence>
<keyword evidence="3" id="KW-1185">Reference proteome</keyword>
<name>A0A9P9IMB6_9HYPO</name>
<feature type="region of interest" description="Disordered" evidence="1">
    <location>
        <begin position="1"/>
        <end position="111"/>
    </location>
</feature>
<feature type="compositionally biased region" description="Basic residues" evidence="1">
    <location>
        <begin position="901"/>
        <end position="915"/>
    </location>
</feature>
<feature type="compositionally biased region" description="Basic and acidic residues" evidence="1">
    <location>
        <begin position="79"/>
        <end position="97"/>
    </location>
</feature>
<feature type="compositionally biased region" description="Basic and acidic residues" evidence="1">
    <location>
        <begin position="754"/>
        <end position="769"/>
    </location>
</feature>
<comment type="caution">
    <text evidence="2">The sequence shown here is derived from an EMBL/GenBank/DDBJ whole genome shotgun (WGS) entry which is preliminary data.</text>
</comment>
<accession>A0A9P9IMB6</accession>
<organism evidence="2 3">
    <name type="scientific">Dactylonectria estremocensis</name>
    <dbReference type="NCBI Taxonomy" id="1079267"/>
    <lineage>
        <taxon>Eukaryota</taxon>
        <taxon>Fungi</taxon>
        <taxon>Dikarya</taxon>
        <taxon>Ascomycota</taxon>
        <taxon>Pezizomycotina</taxon>
        <taxon>Sordariomycetes</taxon>
        <taxon>Hypocreomycetidae</taxon>
        <taxon>Hypocreales</taxon>
        <taxon>Nectriaceae</taxon>
        <taxon>Dactylonectria</taxon>
    </lineage>
</organism>
<dbReference type="OrthoDB" id="4838614at2759"/>
<feature type="region of interest" description="Disordered" evidence="1">
    <location>
        <begin position="882"/>
        <end position="923"/>
    </location>
</feature>
<sequence>MRRVDRYKDSRPREVMMDIPSENRPRGRTLQHMFEPSRPDRNRMLVRSRQSGEHSYSDSKVAHRPPGKTKARSISLPPMERKREPRVSIDDQGESLKKKTSVNKSTTKKRDIPDLPSTVQFDTVYNSIHSKNITVQLEFDIVNDLDEELEEFNGLVRRGDFRSAKSFFNDNLVGHIAEPWIFIQYAEMLLDMGDYKSFYQLNPEPVFRQFHFSSGSDESHALAMLELNWRLLKAVALSYSQHELQPILDEICHPRELLPMRENIESTEVRIVCLAMRLMPFTNRNSADTAGFPRHLADWGNWDKTYRELLGQGRIWDFRDLFLAAYTCFGAESAQEQFFRSKNALDALLTDWTTTEQDESTQLALLDIVSAMALGSSVSAEVRPFTEQCLQSATVLGESIMENFPHDVKSRPFLRWILVQSSISARRGKRSPFAYDYLFDFPGEAVLPKHIGIPYYIPIRQENPGWMAPNQPKDSSEPLEMVLKASKELNDYDMEASCLKELIVRSHEPATLFDELANLQRDRQQNVEGYLATCLSRYLITKDADAKSKLLRDLNGFGWWQDPSKLVSPVRACTRDIMQQALTPTGPSYLPNSIKAGVRYYEFLPEFFQRLIDRHVEGGTTKPSKTVTYRVETQRPPLGRRRSSRHRRSTSNERIDQSKAKNGTERGEPSPSERIVQHPESPTHHEPNTSPQTTDGPPKAKQTFEMPPPGTHPRIVELSDEDVLHTNSPPPPAAVGYGSDSGRPISPIIMYGSEDEHPQHYYERKRRDSYASALHSVSGSESRSRSRSPTRKALSNLGVMAGVAIAKKTENVLRGWRDGGRVVSESRERDRLRSDSRPRRRSRSRSESSYRYRSTSSDRRPKRSGMFRGLATIAGAAAGMALSKYAQDRSNKQKEHDRSRSRSRRRRHSRGRSRTRSFERSGE</sequence>
<feature type="compositionally biased region" description="Basic and acidic residues" evidence="1">
    <location>
        <begin position="50"/>
        <end position="61"/>
    </location>
</feature>
<dbReference type="EMBL" id="JAGMUU010000022">
    <property type="protein sequence ID" value="KAH7127743.1"/>
    <property type="molecule type" value="Genomic_DNA"/>
</dbReference>
<feature type="region of interest" description="Disordered" evidence="1">
    <location>
        <begin position="816"/>
        <end position="870"/>
    </location>
</feature>
<dbReference type="Proteomes" id="UP000717696">
    <property type="component" value="Unassembled WGS sequence"/>
</dbReference>
<feature type="compositionally biased region" description="Basic residues" evidence="1">
    <location>
        <begin position="638"/>
        <end position="649"/>
    </location>
</feature>
<proteinExistence type="predicted"/>
<feature type="compositionally biased region" description="Basic and acidic residues" evidence="1">
    <location>
        <begin position="886"/>
        <end position="900"/>
    </location>
</feature>
<feature type="compositionally biased region" description="Basic and acidic residues" evidence="1">
    <location>
        <begin position="816"/>
        <end position="837"/>
    </location>
</feature>
<gene>
    <name evidence="2" type="ORF">B0J13DRAFT_141223</name>
</gene>
<protein>
    <submittedName>
        <fullName evidence="2">Uncharacterized protein</fullName>
    </submittedName>
</protein>
<feature type="compositionally biased region" description="Basic residues" evidence="1">
    <location>
        <begin position="62"/>
        <end position="71"/>
    </location>
</feature>
<feature type="compositionally biased region" description="Basic and acidic residues" evidence="1">
    <location>
        <begin position="650"/>
        <end position="668"/>
    </location>
</feature>
<feature type="compositionally biased region" description="Basic and acidic residues" evidence="1">
    <location>
        <begin position="675"/>
        <end position="687"/>
    </location>
</feature>